<comment type="similarity">
    <text evidence="1">Belongs to the ComF/GntX family.</text>
</comment>
<dbReference type="CDD" id="cd06223">
    <property type="entry name" value="PRTases_typeI"/>
    <property type="match status" value="1"/>
</dbReference>
<accession>A0A556A888</accession>
<evidence type="ECO:0000313" key="2">
    <source>
        <dbReference type="EMBL" id="TSH89083.1"/>
    </source>
</evidence>
<dbReference type="InterPro" id="IPR051910">
    <property type="entry name" value="ComF/GntX_DNA_util-trans"/>
</dbReference>
<dbReference type="InterPro" id="IPR000836">
    <property type="entry name" value="PRTase_dom"/>
</dbReference>
<dbReference type="EMBL" id="VLTJ01000042">
    <property type="protein sequence ID" value="TSH89083.1"/>
    <property type="molecule type" value="Genomic_DNA"/>
</dbReference>
<name>A0A556A888_9BURK</name>
<organism evidence="2 3">
    <name type="scientific">Verticiella sediminum</name>
    <dbReference type="NCBI Taxonomy" id="1247510"/>
    <lineage>
        <taxon>Bacteria</taxon>
        <taxon>Pseudomonadati</taxon>
        <taxon>Pseudomonadota</taxon>
        <taxon>Betaproteobacteria</taxon>
        <taxon>Burkholderiales</taxon>
        <taxon>Alcaligenaceae</taxon>
        <taxon>Verticiella</taxon>
    </lineage>
</organism>
<dbReference type="RefSeq" id="WP_143951198.1">
    <property type="nucleotide sequence ID" value="NZ_VLTJ01000042.1"/>
</dbReference>
<gene>
    <name evidence="2" type="ORF">FOZ76_26085</name>
</gene>
<dbReference type="AlphaFoldDB" id="A0A556A888"/>
<reference evidence="2 3" key="1">
    <citation type="submission" date="2019-07" db="EMBL/GenBank/DDBJ databases">
        <title>Qingshengfaniella alkalisoli gen. nov., sp. nov., isolated from saline soil.</title>
        <authorList>
            <person name="Xu L."/>
            <person name="Huang X.-X."/>
            <person name="Sun J.-Q."/>
        </authorList>
    </citation>
    <scope>NUCLEOTIDE SEQUENCE [LARGE SCALE GENOMIC DNA]</scope>
    <source>
        <strain evidence="2 3">DSM 27279</strain>
    </source>
</reference>
<dbReference type="PANTHER" id="PTHR47505:SF1">
    <property type="entry name" value="DNA UTILIZATION PROTEIN YHGH"/>
    <property type="match status" value="1"/>
</dbReference>
<dbReference type="PANTHER" id="PTHR47505">
    <property type="entry name" value="DNA UTILIZATION PROTEIN YHGH"/>
    <property type="match status" value="1"/>
</dbReference>
<dbReference type="Proteomes" id="UP000318405">
    <property type="component" value="Unassembled WGS sequence"/>
</dbReference>
<dbReference type="SUPFAM" id="SSF53271">
    <property type="entry name" value="PRTase-like"/>
    <property type="match status" value="1"/>
</dbReference>
<proteinExistence type="inferred from homology"/>
<dbReference type="Gene3D" id="3.40.50.2020">
    <property type="match status" value="1"/>
</dbReference>
<comment type="caution">
    <text evidence="2">The sequence shown here is derived from an EMBL/GenBank/DDBJ whole genome shotgun (WGS) entry which is preliminary data.</text>
</comment>
<evidence type="ECO:0000313" key="3">
    <source>
        <dbReference type="Proteomes" id="UP000318405"/>
    </source>
</evidence>
<protein>
    <submittedName>
        <fullName evidence="2">ComF family protein</fullName>
    </submittedName>
</protein>
<dbReference type="OrthoDB" id="9793412at2"/>
<dbReference type="InterPro" id="IPR029057">
    <property type="entry name" value="PRTase-like"/>
</dbReference>
<evidence type="ECO:0000256" key="1">
    <source>
        <dbReference type="ARBA" id="ARBA00008007"/>
    </source>
</evidence>
<keyword evidence="3" id="KW-1185">Reference proteome</keyword>
<sequence length="251" mass="26156">MLQAGWRGWQAGVRRWAHAIPMPCLLCGGAARGARLCAPCREDLLGDAPPRCRWCALRLASPDDGCLACTLRTPAYDYAIAAIDYAPPGQALVWRAKQSWQGAAARAVADLLAEAVARDARGLPPGCLALAVPASHRALRRRGYNPAARLGRICAAHLGLAWSSTLLRAGADDGLRQHRLGRAQRLERGGARYVAMGVAPGQPIALIDDVMTTGSTVEACARALKAAGAGPVVVLAVARTPAPGAGVPDPS</sequence>